<dbReference type="InterPro" id="IPR011990">
    <property type="entry name" value="TPR-like_helical_dom_sf"/>
</dbReference>
<evidence type="ECO:0000256" key="5">
    <source>
        <dbReference type="SAM" id="MobiDB-lite"/>
    </source>
</evidence>
<sequence>MTTSVCPFSKAPRPDDASARKQGETAASGCPFSKAARPDDASARKQGETTASACPFSKASRPDDDASARKQGETANKGCPENEGRLNKDSTDDSATVPAKCPFGYDSQTFKLGPFSCMLCQALLYQSSRCVPCTHVFCKVCLTRFKDCPLCGADIESIESDENLQKMVDQFIEGHARIKRSVVNSTEKEEVEIDNKKVIYADVSMERGSFLVQQAMRAFQAQNYESAKSRLAMCAEDIRDQLRREGNTPELCSQLGAVLGMLGDCSRAMGDSSSAVNHFEESIEFLMKLPMDDLEITHTLSVSLNKIGDLKYYDEDLQAARSYYCRALNVRRDAMKQHPKAPSQILDVAVSLAKVADIDRSLQNEDAATDGFKEGIALMESLKLDSEDSALEQRRLSVLEFLKKQVEKPEQSAETAL</sequence>
<evidence type="ECO:0000313" key="8">
    <source>
        <dbReference type="Proteomes" id="UP000836841"/>
    </source>
</evidence>
<dbReference type="AlphaFoldDB" id="A0AAU9SIJ6"/>
<keyword evidence="3" id="KW-0862">Zinc</keyword>
<keyword evidence="2 4" id="KW-0863">Zinc-finger</keyword>
<evidence type="ECO:0000256" key="1">
    <source>
        <dbReference type="ARBA" id="ARBA00022723"/>
    </source>
</evidence>
<dbReference type="InterPro" id="IPR017907">
    <property type="entry name" value="Znf_RING_CS"/>
</dbReference>
<organism evidence="7 8">
    <name type="scientific">Thlaspi arvense</name>
    <name type="common">Field penny-cress</name>
    <dbReference type="NCBI Taxonomy" id="13288"/>
    <lineage>
        <taxon>Eukaryota</taxon>
        <taxon>Viridiplantae</taxon>
        <taxon>Streptophyta</taxon>
        <taxon>Embryophyta</taxon>
        <taxon>Tracheophyta</taxon>
        <taxon>Spermatophyta</taxon>
        <taxon>Magnoliopsida</taxon>
        <taxon>eudicotyledons</taxon>
        <taxon>Gunneridae</taxon>
        <taxon>Pentapetalae</taxon>
        <taxon>rosids</taxon>
        <taxon>malvids</taxon>
        <taxon>Brassicales</taxon>
        <taxon>Brassicaceae</taxon>
        <taxon>Thlaspideae</taxon>
        <taxon>Thlaspi</taxon>
    </lineage>
</organism>
<keyword evidence="1" id="KW-0479">Metal-binding</keyword>
<proteinExistence type="predicted"/>
<feature type="region of interest" description="Disordered" evidence="5">
    <location>
        <begin position="1"/>
        <end position="95"/>
    </location>
</feature>
<evidence type="ECO:0000313" key="7">
    <source>
        <dbReference type="EMBL" id="CAH2064153.1"/>
    </source>
</evidence>
<dbReference type="GO" id="GO:0016567">
    <property type="term" value="P:protein ubiquitination"/>
    <property type="evidence" value="ECO:0007669"/>
    <property type="project" value="TreeGrafter"/>
</dbReference>
<dbReference type="SUPFAM" id="SSF48452">
    <property type="entry name" value="TPR-like"/>
    <property type="match status" value="1"/>
</dbReference>
<dbReference type="InterPro" id="IPR013083">
    <property type="entry name" value="Znf_RING/FYVE/PHD"/>
</dbReference>
<dbReference type="SUPFAM" id="SSF57850">
    <property type="entry name" value="RING/U-box"/>
    <property type="match status" value="1"/>
</dbReference>
<dbReference type="PROSITE" id="PS00518">
    <property type="entry name" value="ZF_RING_1"/>
    <property type="match status" value="1"/>
</dbReference>
<evidence type="ECO:0000259" key="6">
    <source>
        <dbReference type="PROSITE" id="PS50089"/>
    </source>
</evidence>
<dbReference type="GO" id="GO:0008270">
    <property type="term" value="F:zinc ion binding"/>
    <property type="evidence" value="ECO:0007669"/>
    <property type="project" value="UniProtKB-KW"/>
</dbReference>
<dbReference type="Gene3D" id="3.30.40.10">
    <property type="entry name" value="Zinc/RING finger domain, C3HC4 (zinc finger)"/>
    <property type="match status" value="1"/>
</dbReference>
<name>A0AAU9SIJ6_THLAR</name>
<protein>
    <recommendedName>
        <fullName evidence="6">RING-type domain-containing protein</fullName>
    </recommendedName>
</protein>
<reference evidence="7 8" key="1">
    <citation type="submission" date="2022-03" db="EMBL/GenBank/DDBJ databases">
        <authorList>
            <person name="Nunn A."/>
            <person name="Chopra R."/>
            <person name="Nunn A."/>
            <person name="Contreras Garrido A."/>
        </authorList>
    </citation>
    <scope>NUCLEOTIDE SEQUENCE [LARGE SCALE GENOMIC DNA]</scope>
</reference>
<dbReference type="InterPro" id="IPR001841">
    <property type="entry name" value="Znf_RING"/>
</dbReference>
<dbReference type="PANTHER" id="PTHR15315">
    <property type="entry name" value="RING FINGER PROTEIN 41, 151"/>
    <property type="match status" value="1"/>
</dbReference>
<feature type="compositionally biased region" description="Basic and acidic residues" evidence="5">
    <location>
        <begin position="36"/>
        <end position="47"/>
    </location>
</feature>
<evidence type="ECO:0000256" key="3">
    <source>
        <dbReference type="ARBA" id="ARBA00022833"/>
    </source>
</evidence>
<gene>
    <name evidence="7" type="ORF">TAV2_LOCUS15387</name>
</gene>
<dbReference type="GO" id="GO:0061630">
    <property type="term" value="F:ubiquitin protein ligase activity"/>
    <property type="evidence" value="ECO:0007669"/>
    <property type="project" value="TreeGrafter"/>
</dbReference>
<feature type="compositionally biased region" description="Basic and acidic residues" evidence="5">
    <location>
        <begin position="12"/>
        <end position="23"/>
    </location>
</feature>
<evidence type="ECO:0000256" key="4">
    <source>
        <dbReference type="PROSITE-ProRule" id="PRU00175"/>
    </source>
</evidence>
<feature type="domain" description="RING-type" evidence="6">
    <location>
        <begin position="117"/>
        <end position="151"/>
    </location>
</feature>
<dbReference type="GO" id="GO:0005737">
    <property type="term" value="C:cytoplasm"/>
    <property type="evidence" value="ECO:0007669"/>
    <property type="project" value="UniProtKB-ARBA"/>
</dbReference>
<dbReference type="PROSITE" id="PS50089">
    <property type="entry name" value="ZF_RING_2"/>
    <property type="match status" value="1"/>
</dbReference>
<feature type="compositionally biased region" description="Basic and acidic residues" evidence="5">
    <location>
        <begin position="80"/>
        <end position="91"/>
    </location>
</feature>
<feature type="compositionally biased region" description="Basic and acidic residues" evidence="5">
    <location>
        <begin position="60"/>
        <end position="72"/>
    </location>
</feature>
<accession>A0AAU9SIJ6</accession>
<evidence type="ECO:0000256" key="2">
    <source>
        <dbReference type="ARBA" id="ARBA00022771"/>
    </source>
</evidence>
<keyword evidence="8" id="KW-1185">Reference proteome</keyword>
<dbReference type="Gene3D" id="1.25.40.10">
    <property type="entry name" value="Tetratricopeptide repeat domain"/>
    <property type="match status" value="1"/>
</dbReference>
<dbReference type="Proteomes" id="UP000836841">
    <property type="component" value="Chromosome 5"/>
</dbReference>
<dbReference type="EMBL" id="OU466861">
    <property type="protein sequence ID" value="CAH2064153.1"/>
    <property type="molecule type" value="Genomic_DNA"/>
</dbReference>
<dbReference type="PANTHER" id="PTHR15315:SF89">
    <property type="entry name" value="OS01G0104100 PROTEIN"/>
    <property type="match status" value="1"/>
</dbReference>